<protein>
    <recommendedName>
        <fullName evidence="6">Zn(2)-C6 fungal-type domain-containing protein</fullName>
    </recommendedName>
</protein>
<accession>A0A6A6ASR0</accession>
<dbReference type="EMBL" id="ML977497">
    <property type="protein sequence ID" value="KAF2134690.1"/>
    <property type="molecule type" value="Genomic_DNA"/>
</dbReference>
<evidence type="ECO:0000313" key="7">
    <source>
        <dbReference type="EMBL" id="KAF2134690.1"/>
    </source>
</evidence>
<gene>
    <name evidence="7" type="ORF">P153DRAFT_7496</name>
</gene>
<keyword evidence="4" id="KW-0804">Transcription</keyword>
<dbReference type="InterPro" id="IPR036864">
    <property type="entry name" value="Zn2-C6_fun-type_DNA-bd_sf"/>
</dbReference>
<dbReference type="GO" id="GO:0006351">
    <property type="term" value="P:DNA-templated transcription"/>
    <property type="evidence" value="ECO:0007669"/>
    <property type="project" value="InterPro"/>
</dbReference>
<proteinExistence type="predicted"/>
<keyword evidence="2" id="KW-0479">Metal-binding</keyword>
<evidence type="ECO:0000256" key="1">
    <source>
        <dbReference type="ARBA" id="ARBA00004123"/>
    </source>
</evidence>
<dbReference type="GO" id="GO:0000981">
    <property type="term" value="F:DNA-binding transcription factor activity, RNA polymerase II-specific"/>
    <property type="evidence" value="ECO:0007669"/>
    <property type="project" value="InterPro"/>
</dbReference>
<keyword evidence="5" id="KW-0539">Nucleus</keyword>
<dbReference type="OrthoDB" id="3862662at2759"/>
<dbReference type="Pfam" id="PF00172">
    <property type="entry name" value="Zn_clus"/>
    <property type="match status" value="1"/>
</dbReference>
<dbReference type="AlphaFoldDB" id="A0A6A6ASR0"/>
<name>A0A6A6ASR0_9PLEO</name>
<dbReference type="Gene3D" id="4.10.240.10">
    <property type="entry name" value="Zn(2)-C6 fungal-type DNA-binding domain"/>
    <property type="match status" value="1"/>
</dbReference>
<evidence type="ECO:0000256" key="5">
    <source>
        <dbReference type="ARBA" id="ARBA00023242"/>
    </source>
</evidence>
<evidence type="ECO:0000313" key="8">
    <source>
        <dbReference type="Proteomes" id="UP000799771"/>
    </source>
</evidence>
<evidence type="ECO:0000256" key="2">
    <source>
        <dbReference type="ARBA" id="ARBA00022723"/>
    </source>
</evidence>
<dbReference type="PANTHER" id="PTHR47338:SF20">
    <property type="entry name" value="ZN(II)2CYS6 TRANSCRIPTION FACTOR (EUROFUNG)"/>
    <property type="match status" value="1"/>
</dbReference>
<keyword evidence="8" id="KW-1185">Reference proteome</keyword>
<dbReference type="InterPro" id="IPR001138">
    <property type="entry name" value="Zn2Cys6_DnaBD"/>
</dbReference>
<dbReference type="GO" id="GO:0005634">
    <property type="term" value="C:nucleus"/>
    <property type="evidence" value="ECO:0007669"/>
    <property type="project" value="UniProtKB-SubCell"/>
</dbReference>
<feature type="domain" description="Zn(2)-C6 fungal-type" evidence="6">
    <location>
        <begin position="6"/>
        <end position="36"/>
    </location>
</feature>
<reference evidence="7" key="1">
    <citation type="journal article" date="2020" name="Stud. Mycol.">
        <title>101 Dothideomycetes genomes: a test case for predicting lifestyles and emergence of pathogens.</title>
        <authorList>
            <person name="Haridas S."/>
            <person name="Albert R."/>
            <person name="Binder M."/>
            <person name="Bloem J."/>
            <person name="Labutti K."/>
            <person name="Salamov A."/>
            <person name="Andreopoulos B."/>
            <person name="Baker S."/>
            <person name="Barry K."/>
            <person name="Bills G."/>
            <person name="Bluhm B."/>
            <person name="Cannon C."/>
            <person name="Castanera R."/>
            <person name="Culley D."/>
            <person name="Daum C."/>
            <person name="Ezra D."/>
            <person name="Gonzalez J."/>
            <person name="Henrissat B."/>
            <person name="Kuo A."/>
            <person name="Liang C."/>
            <person name="Lipzen A."/>
            <person name="Lutzoni F."/>
            <person name="Magnuson J."/>
            <person name="Mondo S."/>
            <person name="Nolan M."/>
            <person name="Ohm R."/>
            <person name="Pangilinan J."/>
            <person name="Park H.-J."/>
            <person name="Ramirez L."/>
            <person name="Alfaro M."/>
            <person name="Sun H."/>
            <person name="Tritt A."/>
            <person name="Yoshinaga Y."/>
            <person name="Zwiers L.-H."/>
            <person name="Turgeon B."/>
            <person name="Goodwin S."/>
            <person name="Spatafora J."/>
            <person name="Crous P."/>
            <person name="Grigoriev I."/>
        </authorList>
    </citation>
    <scope>NUCLEOTIDE SEQUENCE</scope>
    <source>
        <strain evidence="7">CBS 119687</strain>
    </source>
</reference>
<dbReference type="RefSeq" id="XP_033529077.1">
    <property type="nucleotide sequence ID" value="XM_033673384.1"/>
</dbReference>
<dbReference type="CDD" id="cd00067">
    <property type="entry name" value="GAL4"/>
    <property type="match status" value="1"/>
</dbReference>
<dbReference type="GO" id="GO:0008270">
    <property type="term" value="F:zinc ion binding"/>
    <property type="evidence" value="ECO:0007669"/>
    <property type="project" value="InterPro"/>
</dbReference>
<dbReference type="CDD" id="cd12148">
    <property type="entry name" value="fungal_TF_MHR"/>
    <property type="match status" value="1"/>
</dbReference>
<evidence type="ECO:0000259" key="6">
    <source>
        <dbReference type="PROSITE" id="PS50048"/>
    </source>
</evidence>
<dbReference type="GO" id="GO:0003677">
    <property type="term" value="F:DNA binding"/>
    <property type="evidence" value="ECO:0007669"/>
    <property type="project" value="InterPro"/>
</dbReference>
<dbReference type="PROSITE" id="PS00463">
    <property type="entry name" value="ZN2_CY6_FUNGAL_1"/>
    <property type="match status" value="1"/>
</dbReference>
<dbReference type="SUPFAM" id="SSF57701">
    <property type="entry name" value="Zn2/Cys6 DNA-binding domain"/>
    <property type="match status" value="1"/>
</dbReference>
<comment type="subcellular location">
    <subcellularLocation>
        <location evidence="1">Nucleus</location>
    </subcellularLocation>
</comment>
<dbReference type="PANTHER" id="PTHR47338">
    <property type="entry name" value="ZN(II)2CYS6 TRANSCRIPTION FACTOR (EUROFUNG)-RELATED"/>
    <property type="match status" value="1"/>
</dbReference>
<dbReference type="Pfam" id="PF04082">
    <property type="entry name" value="Fungal_trans"/>
    <property type="match status" value="1"/>
</dbReference>
<organism evidence="7 8">
    <name type="scientific">Dothidotthia symphoricarpi CBS 119687</name>
    <dbReference type="NCBI Taxonomy" id="1392245"/>
    <lineage>
        <taxon>Eukaryota</taxon>
        <taxon>Fungi</taxon>
        <taxon>Dikarya</taxon>
        <taxon>Ascomycota</taxon>
        <taxon>Pezizomycotina</taxon>
        <taxon>Dothideomycetes</taxon>
        <taxon>Pleosporomycetidae</taxon>
        <taxon>Pleosporales</taxon>
        <taxon>Dothidotthiaceae</taxon>
        <taxon>Dothidotthia</taxon>
    </lineage>
</organism>
<dbReference type="PROSITE" id="PS50048">
    <property type="entry name" value="ZN2_CY6_FUNGAL_2"/>
    <property type="match status" value="1"/>
</dbReference>
<evidence type="ECO:0000256" key="3">
    <source>
        <dbReference type="ARBA" id="ARBA00023015"/>
    </source>
</evidence>
<dbReference type="InterPro" id="IPR007219">
    <property type="entry name" value="XnlR_reg_dom"/>
</dbReference>
<dbReference type="InterPro" id="IPR050815">
    <property type="entry name" value="TF_fung"/>
</dbReference>
<dbReference type="GeneID" id="54413816"/>
<dbReference type="Proteomes" id="UP000799771">
    <property type="component" value="Unassembled WGS sequence"/>
</dbReference>
<evidence type="ECO:0000256" key="4">
    <source>
        <dbReference type="ARBA" id="ARBA00023163"/>
    </source>
</evidence>
<keyword evidence="3" id="KW-0805">Transcription regulation</keyword>
<sequence length="490" mass="55535">MTASQVCFTCKGRKKKCDKRMPRCSYCEQKNIACCYNYGLEVNLHPSFHSIKGAFDPTPLVFPLKNLQSDGWEASHGYKKSSTTLNQAIPIGPMLDLVTLDSTRSLEVMQMIRASHQSIDDISTRYFKGFHLWIPFLCPDRFREDLVRFQSLPTAEFALLLLCMCLLTYDPPQNQSSPVGHDTLYLHAKTFFAQIHVLRRPSLHLIQAAIFISSYEYARGRPDSALASIDTCARMAYKIGFDRKSEGLGWSEAWNTWWAIRIFERIFYCETSLTGLPLISSAPNEADLLPYELGDATCEDRSELSYSVAPVKLMGVGCLGRAAQATYLLDRVFQTIKNTATTDKISSLVDIDSELQRLLSATMDRCHGYRGGHCGAVSILIRALFLLHQHILQLDTTSIGSQWREYSEAALDTVVQMVLDIARSHRVYHGANIDIISPACNYVVRHTLQYFYEKRGGDSNAWFQDSDTLRRSLDKLNSRWPMEPGIFSDH</sequence>